<gene>
    <name evidence="3" type="ORF">IPJ38_07740</name>
</gene>
<evidence type="ECO:0000256" key="1">
    <source>
        <dbReference type="SAM" id="SignalP"/>
    </source>
</evidence>
<proteinExistence type="predicted"/>
<sequence>MKTFKQNIAVAMISTFLASTPALAANIDFESVATGVYSTLTIGAVTFTYTGGSGTFNVSNGTPGAPISGNNLISFFQNPGTAPFNATIAGGTNSFSIGCGDFGQDQDQCHLRAYDISGALLDSDDFTNPSGNFGGGMMTVSSVSSIAYVQFFEDGPFPGAIYWDNVSYQLASNVPEPASLALFGVALVGLGFSRRKRS</sequence>
<comment type="caution">
    <text evidence="3">The sequence shown here is derived from an EMBL/GenBank/DDBJ whole genome shotgun (WGS) entry which is preliminary data.</text>
</comment>
<name>A0A935K3I6_9RHOO</name>
<evidence type="ECO:0000313" key="3">
    <source>
        <dbReference type="EMBL" id="MBK7415017.1"/>
    </source>
</evidence>
<dbReference type="EMBL" id="JADJMS010000015">
    <property type="protein sequence ID" value="MBK7415017.1"/>
    <property type="molecule type" value="Genomic_DNA"/>
</dbReference>
<evidence type="ECO:0000259" key="2">
    <source>
        <dbReference type="Pfam" id="PF07589"/>
    </source>
</evidence>
<evidence type="ECO:0000313" key="4">
    <source>
        <dbReference type="Proteomes" id="UP000739411"/>
    </source>
</evidence>
<protein>
    <submittedName>
        <fullName evidence="3">PEP-CTERM sorting domain-containing protein</fullName>
    </submittedName>
</protein>
<accession>A0A935K3I6</accession>
<feature type="chain" id="PRO_5037436396" evidence="1">
    <location>
        <begin position="25"/>
        <end position="198"/>
    </location>
</feature>
<dbReference type="Pfam" id="PF07589">
    <property type="entry name" value="PEP-CTERM"/>
    <property type="match status" value="1"/>
</dbReference>
<dbReference type="InterPro" id="IPR013424">
    <property type="entry name" value="Ice-binding_C"/>
</dbReference>
<keyword evidence="1" id="KW-0732">Signal</keyword>
<dbReference type="AlphaFoldDB" id="A0A935K3I6"/>
<feature type="signal peptide" evidence="1">
    <location>
        <begin position="1"/>
        <end position="24"/>
    </location>
</feature>
<feature type="domain" description="Ice-binding protein C-terminal" evidence="2">
    <location>
        <begin position="174"/>
        <end position="195"/>
    </location>
</feature>
<dbReference type="Proteomes" id="UP000739411">
    <property type="component" value="Unassembled WGS sequence"/>
</dbReference>
<organism evidence="3 4">
    <name type="scientific">Candidatus Dechloromonas phosphorivorans</name>
    <dbReference type="NCBI Taxonomy" id="2899244"/>
    <lineage>
        <taxon>Bacteria</taxon>
        <taxon>Pseudomonadati</taxon>
        <taxon>Pseudomonadota</taxon>
        <taxon>Betaproteobacteria</taxon>
        <taxon>Rhodocyclales</taxon>
        <taxon>Azonexaceae</taxon>
        <taxon>Dechloromonas</taxon>
    </lineage>
</organism>
<reference evidence="3 4" key="1">
    <citation type="submission" date="2020-10" db="EMBL/GenBank/DDBJ databases">
        <title>Connecting structure to function with the recovery of over 1000 high-quality activated sludge metagenome-assembled genomes encoding full-length rRNA genes using long-read sequencing.</title>
        <authorList>
            <person name="Singleton C.M."/>
            <person name="Petriglieri F."/>
            <person name="Kristensen J.M."/>
            <person name="Kirkegaard R.H."/>
            <person name="Michaelsen T.Y."/>
            <person name="Andersen M.H."/>
            <person name="Karst S.M."/>
            <person name="Dueholm M.S."/>
            <person name="Nielsen P.H."/>
            <person name="Albertsen M."/>
        </authorList>
    </citation>
    <scope>NUCLEOTIDE SEQUENCE [LARGE SCALE GENOMIC DNA]</scope>
    <source>
        <strain evidence="3">EsbW_18-Q3-R4-48_BATAC.463</strain>
    </source>
</reference>
<dbReference type="NCBIfam" id="TIGR02595">
    <property type="entry name" value="PEP_CTERM"/>
    <property type="match status" value="1"/>
</dbReference>